<evidence type="ECO:0000256" key="2">
    <source>
        <dbReference type="ARBA" id="ARBA00022448"/>
    </source>
</evidence>
<feature type="transmembrane region" description="Helical" evidence="7">
    <location>
        <begin position="131"/>
        <end position="151"/>
    </location>
</feature>
<dbReference type="PIRSF" id="PIRSF037471">
    <property type="entry name" value="UCP037471"/>
    <property type="match status" value="1"/>
</dbReference>
<dbReference type="PANTHER" id="PTHR23130">
    <property type="entry name" value="CYTOCHROME B561 AND DOMON DOMAIN-CONTAINING PROTEIN"/>
    <property type="match status" value="1"/>
</dbReference>
<dbReference type="PROSITE" id="PS50939">
    <property type="entry name" value="CYTOCHROME_B561"/>
    <property type="match status" value="1"/>
</dbReference>
<comment type="subcellular location">
    <subcellularLocation>
        <location evidence="1">Membrane</location>
    </subcellularLocation>
</comment>
<protein>
    <recommendedName>
        <fullName evidence="8">Cytochrome b561 domain-containing protein</fullName>
    </recommendedName>
</protein>
<dbReference type="InterPro" id="IPR045265">
    <property type="entry name" value="AIR12_DOMON"/>
</dbReference>
<accession>A0ABQ9AB81</accession>
<dbReference type="Proteomes" id="UP001141253">
    <property type="component" value="Chromosome 14"/>
</dbReference>
<feature type="transmembrane region" description="Helical" evidence="7">
    <location>
        <begin position="171"/>
        <end position="188"/>
    </location>
</feature>
<dbReference type="PANTHER" id="PTHR23130:SF199">
    <property type="entry name" value="CYTOCHROME B561 AND DOMON DOMAIN-CONTAINING PROTEIN"/>
    <property type="match status" value="1"/>
</dbReference>
<evidence type="ECO:0000256" key="5">
    <source>
        <dbReference type="ARBA" id="ARBA00022989"/>
    </source>
</evidence>
<evidence type="ECO:0000256" key="1">
    <source>
        <dbReference type="ARBA" id="ARBA00004370"/>
    </source>
</evidence>
<feature type="transmembrane region" description="Helical" evidence="7">
    <location>
        <begin position="235"/>
        <end position="259"/>
    </location>
</feature>
<keyword evidence="10" id="KW-1185">Reference proteome</keyword>
<keyword evidence="4" id="KW-0249">Electron transport</keyword>
<reference evidence="9" key="2">
    <citation type="journal article" date="2023" name="Int. J. Mol. Sci.">
        <title>De Novo Assembly and Annotation of 11 Diverse Shrub Willow (Salix) Genomes Reveals Novel Gene Organization in Sex-Linked Regions.</title>
        <authorList>
            <person name="Hyden B."/>
            <person name="Feng K."/>
            <person name="Yates T.B."/>
            <person name="Jawdy S."/>
            <person name="Cereghino C."/>
            <person name="Smart L.B."/>
            <person name="Muchero W."/>
        </authorList>
    </citation>
    <scope>NUCLEOTIDE SEQUENCE</scope>
    <source>
        <tissue evidence="9">Shoot tip</tissue>
    </source>
</reference>
<evidence type="ECO:0000313" key="10">
    <source>
        <dbReference type="Proteomes" id="UP001141253"/>
    </source>
</evidence>
<evidence type="ECO:0000259" key="8">
    <source>
        <dbReference type="PROSITE" id="PS50939"/>
    </source>
</evidence>
<evidence type="ECO:0000256" key="4">
    <source>
        <dbReference type="ARBA" id="ARBA00022982"/>
    </source>
</evidence>
<feature type="domain" description="Cytochrome b561" evidence="8">
    <location>
        <begin position="57"/>
        <end position="259"/>
    </location>
</feature>
<dbReference type="InterPro" id="IPR006593">
    <property type="entry name" value="Cyt_b561/ferric_Rdtase_TM"/>
</dbReference>
<keyword evidence="3 7" id="KW-0812">Transmembrane</keyword>
<name>A0ABQ9AB81_9ROSI</name>
<keyword evidence="2" id="KW-0813">Transport</keyword>
<evidence type="ECO:0000313" key="9">
    <source>
        <dbReference type="EMBL" id="KAJ6329496.1"/>
    </source>
</evidence>
<dbReference type="SMART" id="SM00665">
    <property type="entry name" value="B561"/>
    <property type="match status" value="1"/>
</dbReference>
<dbReference type="CDD" id="cd08760">
    <property type="entry name" value="Cyt_b561_FRRS1_like"/>
    <property type="match status" value="1"/>
</dbReference>
<evidence type="ECO:0000256" key="7">
    <source>
        <dbReference type="SAM" id="Phobius"/>
    </source>
</evidence>
<reference evidence="9" key="1">
    <citation type="submission" date="2022-10" db="EMBL/GenBank/DDBJ databases">
        <authorList>
            <person name="Hyden B.L."/>
            <person name="Feng K."/>
            <person name="Yates T."/>
            <person name="Jawdy S."/>
            <person name="Smart L.B."/>
            <person name="Muchero W."/>
        </authorList>
    </citation>
    <scope>NUCLEOTIDE SEQUENCE</scope>
    <source>
        <tissue evidence="9">Shoot tip</tissue>
    </source>
</reference>
<dbReference type="Pfam" id="PF04526">
    <property type="entry name" value="DUF568"/>
    <property type="match status" value="1"/>
</dbReference>
<proteinExistence type="predicted"/>
<evidence type="ECO:0000256" key="3">
    <source>
        <dbReference type="ARBA" id="ARBA00022692"/>
    </source>
</evidence>
<feature type="transmembrane region" description="Helical" evidence="7">
    <location>
        <begin position="200"/>
        <end position="220"/>
    </location>
</feature>
<dbReference type="InterPro" id="IPR017214">
    <property type="entry name" value="UCP037471"/>
</dbReference>
<comment type="caution">
    <text evidence="9">The sequence shown here is derived from an EMBL/GenBank/DDBJ whole genome shotgun (WGS) entry which is preliminary data.</text>
</comment>
<evidence type="ECO:0000256" key="6">
    <source>
        <dbReference type="ARBA" id="ARBA00023136"/>
    </source>
</evidence>
<organism evidence="9 10">
    <name type="scientific">Salix suchowensis</name>
    <dbReference type="NCBI Taxonomy" id="1278906"/>
    <lineage>
        <taxon>Eukaryota</taxon>
        <taxon>Viridiplantae</taxon>
        <taxon>Streptophyta</taxon>
        <taxon>Embryophyta</taxon>
        <taxon>Tracheophyta</taxon>
        <taxon>Spermatophyta</taxon>
        <taxon>Magnoliopsida</taxon>
        <taxon>eudicotyledons</taxon>
        <taxon>Gunneridae</taxon>
        <taxon>Pentapetalae</taxon>
        <taxon>rosids</taxon>
        <taxon>fabids</taxon>
        <taxon>Malpighiales</taxon>
        <taxon>Salicaceae</taxon>
        <taxon>Saliceae</taxon>
        <taxon>Salix</taxon>
    </lineage>
</organism>
<dbReference type="Gene3D" id="1.20.120.1770">
    <property type="match status" value="1"/>
</dbReference>
<dbReference type="EMBL" id="JAPFFI010000022">
    <property type="protein sequence ID" value="KAJ6329496.1"/>
    <property type="molecule type" value="Genomic_DNA"/>
</dbReference>
<keyword evidence="6 7" id="KW-0472">Membrane</keyword>
<gene>
    <name evidence="9" type="ORF">OIU77_011049</name>
</gene>
<sequence length="285" mass="30910">MVGSQTLVAYQQSNGSMYAYTTQLHDESPNMQPAGLSFDVPSITAEYSSDGNMIIFATLQLSDILRSTNQVWQEGPMNGGNPGTHSFSGQNGQSVGTVDFVNGSVLSTSGTSSKTQKRNVHGVLNAVSPAWFYLHVICQSSGYAVGVAGWATGIKLGSDSPGVTYGTHRNLGIIIFALGTLQVFALLLRPKPEHKYRRYWNIYHHTVGYTTVVLSIGNIFEGFDVLDSENTWKTAYIGVLVFLGVVTAVMEALTWFIVIKRNKTASSAKHANGEHIHGSREQQTA</sequence>
<keyword evidence="5 7" id="KW-1133">Transmembrane helix</keyword>
<dbReference type="Pfam" id="PF03188">
    <property type="entry name" value="Cytochrom_B561"/>
    <property type="match status" value="1"/>
</dbReference>